<feature type="domain" description="Mutator-like transposase" evidence="1">
    <location>
        <begin position="15"/>
        <end position="150"/>
    </location>
</feature>
<dbReference type="Pfam" id="PF20700">
    <property type="entry name" value="Mutator"/>
    <property type="match status" value="1"/>
</dbReference>
<dbReference type="InterPro" id="IPR049012">
    <property type="entry name" value="Mutator_transp_dom"/>
</dbReference>
<gene>
    <name evidence="2" type="ORF">SNE40_009741</name>
</gene>
<protein>
    <recommendedName>
        <fullName evidence="1">Mutator-like transposase domain-containing protein</fullName>
    </recommendedName>
</protein>
<proteinExistence type="predicted"/>
<reference evidence="2 3" key="1">
    <citation type="submission" date="2024-01" db="EMBL/GenBank/DDBJ databases">
        <title>The genome of the rayed Mediterranean limpet Patella caerulea (Linnaeus, 1758).</title>
        <authorList>
            <person name="Anh-Thu Weber A."/>
            <person name="Halstead-Nussloch G."/>
        </authorList>
    </citation>
    <scope>NUCLEOTIDE SEQUENCE [LARGE SCALE GENOMIC DNA]</scope>
    <source>
        <strain evidence="2">AATW-2023a</strain>
        <tissue evidence="2">Whole specimen</tissue>
    </source>
</reference>
<keyword evidence="3" id="KW-1185">Reference proteome</keyword>
<dbReference type="AlphaFoldDB" id="A0AAN8JQ65"/>
<comment type="caution">
    <text evidence="2">The sequence shown here is derived from an EMBL/GenBank/DDBJ whole genome shotgun (WGS) entry which is preliminary data.</text>
</comment>
<evidence type="ECO:0000259" key="1">
    <source>
        <dbReference type="Pfam" id="PF20700"/>
    </source>
</evidence>
<evidence type="ECO:0000313" key="2">
    <source>
        <dbReference type="EMBL" id="KAK6181966.1"/>
    </source>
</evidence>
<organism evidence="2 3">
    <name type="scientific">Patella caerulea</name>
    <name type="common">Rayed Mediterranean limpet</name>
    <dbReference type="NCBI Taxonomy" id="87958"/>
    <lineage>
        <taxon>Eukaryota</taxon>
        <taxon>Metazoa</taxon>
        <taxon>Spiralia</taxon>
        <taxon>Lophotrochozoa</taxon>
        <taxon>Mollusca</taxon>
        <taxon>Gastropoda</taxon>
        <taxon>Patellogastropoda</taxon>
        <taxon>Patelloidea</taxon>
        <taxon>Patellidae</taxon>
        <taxon>Patella</taxon>
    </lineage>
</organism>
<name>A0AAN8JQ65_PATCE</name>
<evidence type="ECO:0000313" key="3">
    <source>
        <dbReference type="Proteomes" id="UP001347796"/>
    </source>
</evidence>
<dbReference type="Proteomes" id="UP001347796">
    <property type="component" value="Unassembled WGS sequence"/>
</dbReference>
<accession>A0AAN8JQ65</accession>
<sequence length="161" mass="18299">MDRNSAEYEHWYAQHKTSCQINHPRSSKSIESSAAVILFQRSVAKFNFCYTTLLNDGDSLVFNVIVSLYDNTVPYGENYTVSNEDCINHISKRMKNGWDSVVQKCKIQGHAIVGKGRLTKDRVRALQNYYSRAVKDNSGDLEAMYEATRATFSPSTTKLLQ</sequence>
<dbReference type="EMBL" id="JAZGQO010000007">
    <property type="protein sequence ID" value="KAK6181966.1"/>
    <property type="molecule type" value="Genomic_DNA"/>
</dbReference>